<dbReference type="PANTHER" id="PTHR30055">
    <property type="entry name" value="HTH-TYPE TRANSCRIPTIONAL REGULATOR RUTR"/>
    <property type="match status" value="1"/>
</dbReference>
<dbReference type="InterPro" id="IPR050109">
    <property type="entry name" value="HTH-type_TetR-like_transc_reg"/>
</dbReference>
<comment type="caution">
    <text evidence="6">The sequence shown here is derived from an EMBL/GenBank/DDBJ whole genome shotgun (WGS) entry which is preliminary data.</text>
</comment>
<evidence type="ECO:0000256" key="2">
    <source>
        <dbReference type="ARBA" id="ARBA00023125"/>
    </source>
</evidence>
<dbReference type="GO" id="GO:0003700">
    <property type="term" value="F:DNA-binding transcription factor activity"/>
    <property type="evidence" value="ECO:0007669"/>
    <property type="project" value="TreeGrafter"/>
</dbReference>
<protein>
    <submittedName>
        <fullName evidence="6">TetR/AcrR family transcriptional regulator</fullName>
    </submittedName>
</protein>
<dbReference type="PANTHER" id="PTHR30055:SF240">
    <property type="entry name" value="HTH-TYPE TRANSCRIPTIONAL REGULATOR ACRR"/>
    <property type="match status" value="1"/>
</dbReference>
<dbReference type="PRINTS" id="PR00455">
    <property type="entry name" value="HTHTETR"/>
</dbReference>
<feature type="domain" description="HTH tetR-type" evidence="5">
    <location>
        <begin position="5"/>
        <end position="65"/>
    </location>
</feature>
<keyword evidence="3" id="KW-0804">Transcription</keyword>
<feature type="non-terminal residue" evidence="6">
    <location>
        <position position="171"/>
    </location>
</feature>
<dbReference type="InterPro" id="IPR009057">
    <property type="entry name" value="Homeodomain-like_sf"/>
</dbReference>
<evidence type="ECO:0000256" key="1">
    <source>
        <dbReference type="ARBA" id="ARBA00023015"/>
    </source>
</evidence>
<reference evidence="6" key="1">
    <citation type="journal article" date="2021" name="PeerJ">
        <title>Extensive microbial diversity within the chicken gut microbiome revealed by metagenomics and culture.</title>
        <authorList>
            <person name="Gilroy R."/>
            <person name="Ravi A."/>
            <person name="Getino M."/>
            <person name="Pursley I."/>
            <person name="Horton D.L."/>
            <person name="Alikhan N.F."/>
            <person name="Baker D."/>
            <person name="Gharbi K."/>
            <person name="Hall N."/>
            <person name="Watson M."/>
            <person name="Adriaenssens E.M."/>
            <person name="Foster-Nyarko E."/>
            <person name="Jarju S."/>
            <person name="Secka A."/>
            <person name="Antonio M."/>
            <person name="Oren A."/>
            <person name="Chaudhuri R.R."/>
            <person name="La Ragione R."/>
            <person name="Hildebrand F."/>
            <person name="Pallen M.J."/>
        </authorList>
    </citation>
    <scope>NUCLEOTIDE SEQUENCE</scope>
    <source>
        <strain evidence="6">ChiBcec8-14828</strain>
    </source>
</reference>
<accession>A0A9D2RZV7</accession>
<dbReference type="Gene3D" id="1.10.357.10">
    <property type="entry name" value="Tetracycline Repressor, domain 2"/>
    <property type="match status" value="1"/>
</dbReference>
<keyword evidence="2 4" id="KW-0238">DNA-binding</keyword>
<evidence type="ECO:0000313" key="6">
    <source>
        <dbReference type="EMBL" id="HJB38958.1"/>
    </source>
</evidence>
<proteinExistence type="predicted"/>
<organism evidence="6 7">
    <name type="scientific">Candidatus Ruthenibacterium avium</name>
    <dbReference type="NCBI Taxonomy" id="2838751"/>
    <lineage>
        <taxon>Bacteria</taxon>
        <taxon>Bacillati</taxon>
        <taxon>Bacillota</taxon>
        <taxon>Clostridia</taxon>
        <taxon>Eubacteriales</taxon>
        <taxon>Oscillospiraceae</taxon>
        <taxon>Ruthenibacterium</taxon>
    </lineage>
</organism>
<dbReference type="Pfam" id="PF00440">
    <property type="entry name" value="TetR_N"/>
    <property type="match status" value="1"/>
</dbReference>
<dbReference type="SUPFAM" id="SSF46689">
    <property type="entry name" value="Homeodomain-like"/>
    <property type="match status" value="1"/>
</dbReference>
<dbReference type="AlphaFoldDB" id="A0A9D2RZV7"/>
<sequence length="171" mass="19953">MNTVVTSREQILAASRKLIAEKGWAQVNIRSVAAACGVSVGSIYNYFSSKYELVCATVESVWCDIFHKPEQEEIFFDTERCVAWLYERMRYGCEQYPQFFTIHSMAFLHEEKADGKMRMQQTWQHILEGLCLVMRRDQRISAKAFDENFTVEQFADVLFSLMISALVRQDY</sequence>
<dbReference type="Proteomes" id="UP000824209">
    <property type="component" value="Unassembled WGS sequence"/>
</dbReference>
<reference evidence="6" key="2">
    <citation type="submission" date="2021-04" db="EMBL/GenBank/DDBJ databases">
        <authorList>
            <person name="Gilroy R."/>
        </authorList>
    </citation>
    <scope>NUCLEOTIDE SEQUENCE</scope>
    <source>
        <strain evidence="6">ChiBcec8-14828</strain>
    </source>
</reference>
<name>A0A9D2RZV7_9FIRM</name>
<keyword evidence="1" id="KW-0805">Transcription regulation</keyword>
<evidence type="ECO:0000313" key="7">
    <source>
        <dbReference type="Proteomes" id="UP000824209"/>
    </source>
</evidence>
<dbReference type="PROSITE" id="PS50977">
    <property type="entry name" value="HTH_TETR_2"/>
    <property type="match status" value="1"/>
</dbReference>
<dbReference type="EMBL" id="DWYA01000010">
    <property type="protein sequence ID" value="HJB38958.1"/>
    <property type="molecule type" value="Genomic_DNA"/>
</dbReference>
<evidence type="ECO:0000256" key="3">
    <source>
        <dbReference type="ARBA" id="ARBA00023163"/>
    </source>
</evidence>
<evidence type="ECO:0000256" key="4">
    <source>
        <dbReference type="PROSITE-ProRule" id="PRU00335"/>
    </source>
</evidence>
<feature type="DNA-binding region" description="H-T-H motif" evidence="4">
    <location>
        <begin position="28"/>
        <end position="47"/>
    </location>
</feature>
<dbReference type="GO" id="GO:0000976">
    <property type="term" value="F:transcription cis-regulatory region binding"/>
    <property type="evidence" value="ECO:0007669"/>
    <property type="project" value="TreeGrafter"/>
</dbReference>
<dbReference type="InterPro" id="IPR001647">
    <property type="entry name" value="HTH_TetR"/>
</dbReference>
<gene>
    <name evidence="6" type="ORF">H9943_01020</name>
</gene>
<evidence type="ECO:0000259" key="5">
    <source>
        <dbReference type="PROSITE" id="PS50977"/>
    </source>
</evidence>